<evidence type="ECO:0000313" key="3">
    <source>
        <dbReference type="Proteomes" id="UP000825228"/>
    </source>
</evidence>
<proteinExistence type="predicted"/>
<keyword evidence="3" id="KW-1185">Reference proteome</keyword>
<dbReference type="InterPro" id="IPR011944">
    <property type="entry name" value="Steroid_delta5-4_isomerase"/>
</dbReference>
<dbReference type="Pfam" id="PF14534">
    <property type="entry name" value="DUF4440"/>
    <property type="match status" value="1"/>
</dbReference>
<dbReference type="Gene3D" id="3.10.450.50">
    <property type="match status" value="1"/>
</dbReference>
<organism evidence="2 3">
    <name type="scientific">Rhodococcoides corynebacterioides</name>
    <dbReference type="NCBI Taxonomy" id="53972"/>
    <lineage>
        <taxon>Bacteria</taxon>
        <taxon>Bacillati</taxon>
        <taxon>Actinomycetota</taxon>
        <taxon>Actinomycetes</taxon>
        <taxon>Mycobacteriales</taxon>
        <taxon>Nocardiaceae</taxon>
        <taxon>Rhodococcoides</taxon>
    </lineage>
</organism>
<sequence length="130" mass="14086">MVVHHEDIGKLNREFMEAFARGDGSAVAAVYSDDAHLLPPGTSPVRGREAIAGFWQSVIDAGGTSLNLETTDLDITGEVAREIGRGDLTVQDSAGSTTTSGLKYVVFWVRTSDGWRYETDIWNAEPNGQE</sequence>
<gene>
    <name evidence="2" type="ORF">HQ603_00490</name>
</gene>
<dbReference type="RefSeq" id="WP_222682451.1">
    <property type="nucleotide sequence ID" value="NZ_JABUBS010000001.1"/>
</dbReference>
<dbReference type="EMBL" id="JABUBU010000001">
    <property type="protein sequence ID" value="MBY6365221.1"/>
    <property type="molecule type" value="Genomic_DNA"/>
</dbReference>
<dbReference type="InterPro" id="IPR027843">
    <property type="entry name" value="DUF4440"/>
</dbReference>
<evidence type="ECO:0000259" key="1">
    <source>
        <dbReference type="Pfam" id="PF14534"/>
    </source>
</evidence>
<dbReference type="SUPFAM" id="SSF54427">
    <property type="entry name" value="NTF2-like"/>
    <property type="match status" value="1"/>
</dbReference>
<feature type="domain" description="DUF4440" evidence="1">
    <location>
        <begin position="10"/>
        <end position="116"/>
    </location>
</feature>
<protein>
    <submittedName>
        <fullName evidence="2">SgcJ/EcaC family oxidoreductase</fullName>
    </submittedName>
</protein>
<comment type="caution">
    <text evidence="2">The sequence shown here is derived from an EMBL/GenBank/DDBJ whole genome shotgun (WGS) entry which is preliminary data.</text>
</comment>
<dbReference type="InterPro" id="IPR032710">
    <property type="entry name" value="NTF2-like_dom_sf"/>
</dbReference>
<evidence type="ECO:0000313" key="2">
    <source>
        <dbReference type="EMBL" id="MBY6365221.1"/>
    </source>
</evidence>
<dbReference type="Proteomes" id="UP000825228">
    <property type="component" value="Unassembled WGS sequence"/>
</dbReference>
<name>A0ABS7NYJ9_9NOCA</name>
<dbReference type="NCBIfam" id="TIGR02246">
    <property type="entry name" value="SgcJ/EcaC family oxidoreductase"/>
    <property type="match status" value="1"/>
</dbReference>
<accession>A0ABS7NYJ9</accession>
<reference evidence="2 3" key="1">
    <citation type="submission" date="2020-06" db="EMBL/GenBank/DDBJ databases">
        <title>Taxonomy, biology and ecology of Rhodococcus bacteria occurring in California pistachio and other woody hosts as revealed by genome sequence analyses.</title>
        <authorList>
            <person name="Gai Y."/>
            <person name="Riely B."/>
        </authorList>
    </citation>
    <scope>NUCLEOTIDE SEQUENCE [LARGE SCALE GENOMIC DNA]</scope>
    <source>
        <strain evidence="2 3">BP-281</strain>
    </source>
</reference>